<feature type="transmembrane region" description="Helical" evidence="7">
    <location>
        <begin position="17"/>
        <end position="39"/>
    </location>
</feature>
<evidence type="ECO:0000256" key="4">
    <source>
        <dbReference type="ARBA" id="ARBA00022692"/>
    </source>
</evidence>
<reference evidence="9" key="2">
    <citation type="journal article" date="2021" name="PeerJ">
        <title>Extensive microbial diversity within the chicken gut microbiome revealed by metagenomics and culture.</title>
        <authorList>
            <person name="Gilroy R."/>
            <person name="Ravi A."/>
            <person name="Getino M."/>
            <person name="Pursley I."/>
            <person name="Horton D.L."/>
            <person name="Alikhan N.F."/>
            <person name="Baker D."/>
            <person name="Gharbi K."/>
            <person name="Hall N."/>
            <person name="Watson M."/>
            <person name="Adriaenssens E.M."/>
            <person name="Foster-Nyarko E."/>
            <person name="Jarju S."/>
            <person name="Secka A."/>
            <person name="Antonio M."/>
            <person name="Oren A."/>
            <person name="Chaudhuri R.R."/>
            <person name="La Ragione R."/>
            <person name="Hildebrand F."/>
            <person name="Pallen M.J."/>
        </authorList>
    </citation>
    <scope>NUCLEOTIDE SEQUENCE</scope>
    <source>
        <strain evidence="9">ChiSxjej2B14-6234</strain>
    </source>
</reference>
<dbReference type="PANTHER" id="PTHR30193">
    <property type="entry name" value="ABC TRANSPORTER PERMEASE PROTEIN"/>
    <property type="match status" value="1"/>
</dbReference>
<dbReference type="AlphaFoldDB" id="A0A9D0Z982"/>
<dbReference type="GO" id="GO:0055085">
    <property type="term" value="P:transmembrane transport"/>
    <property type="evidence" value="ECO:0007669"/>
    <property type="project" value="InterPro"/>
</dbReference>
<evidence type="ECO:0000313" key="9">
    <source>
        <dbReference type="EMBL" id="HIQ71487.1"/>
    </source>
</evidence>
<name>A0A9D0Z982_9FIRM</name>
<dbReference type="CDD" id="cd06261">
    <property type="entry name" value="TM_PBP2"/>
    <property type="match status" value="1"/>
</dbReference>
<feature type="transmembrane region" description="Helical" evidence="7">
    <location>
        <begin position="165"/>
        <end position="187"/>
    </location>
</feature>
<feature type="transmembrane region" description="Helical" evidence="7">
    <location>
        <begin position="82"/>
        <end position="101"/>
    </location>
</feature>
<evidence type="ECO:0000256" key="3">
    <source>
        <dbReference type="ARBA" id="ARBA00022475"/>
    </source>
</evidence>
<dbReference type="Proteomes" id="UP000886887">
    <property type="component" value="Unassembled WGS sequence"/>
</dbReference>
<dbReference type="GO" id="GO:0005886">
    <property type="term" value="C:plasma membrane"/>
    <property type="evidence" value="ECO:0007669"/>
    <property type="project" value="UniProtKB-SubCell"/>
</dbReference>
<gene>
    <name evidence="9" type="ORF">IAB73_04670</name>
</gene>
<keyword evidence="3" id="KW-1003">Cell membrane</keyword>
<feature type="transmembrane region" description="Helical" evidence="7">
    <location>
        <begin position="271"/>
        <end position="291"/>
    </location>
</feature>
<evidence type="ECO:0000256" key="7">
    <source>
        <dbReference type="RuleBase" id="RU363032"/>
    </source>
</evidence>
<dbReference type="Pfam" id="PF00528">
    <property type="entry name" value="BPD_transp_1"/>
    <property type="match status" value="1"/>
</dbReference>
<dbReference type="EMBL" id="DVFJ01000013">
    <property type="protein sequence ID" value="HIQ71487.1"/>
    <property type="molecule type" value="Genomic_DNA"/>
</dbReference>
<evidence type="ECO:0000256" key="6">
    <source>
        <dbReference type="ARBA" id="ARBA00023136"/>
    </source>
</evidence>
<organism evidence="9 10">
    <name type="scientific">Candidatus Onthenecus intestinigallinarum</name>
    <dbReference type="NCBI Taxonomy" id="2840875"/>
    <lineage>
        <taxon>Bacteria</taxon>
        <taxon>Bacillati</taxon>
        <taxon>Bacillota</taxon>
        <taxon>Clostridia</taxon>
        <taxon>Eubacteriales</taxon>
        <taxon>Candidatus Onthenecus</taxon>
    </lineage>
</organism>
<protein>
    <submittedName>
        <fullName evidence="9">Sugar ABC transporter permease</fullName>
    </submittedName>
</protein>
<dbReference type="SUPFAM" id="SSF161098">
    <property type="entry name" value="MetI-like"/>
    <property type="match status" value="1"/>
</dbReference>
<feature type="domain" description="ABC transmembrane type-1" evidence="8">
    <location>
        <begin position="76"/>
        <end position="292"/>
    </location>
</feature>
<keyword evidence="2 7" id="KW-0813">Transport</keyword>
<keyword evidence="6 7" id="KW-0472">Membrane</keyword>
<evidence type="ECO:0000259" key="8">
    <source>
        <dbReference type="PROSITE" id="PS50928"/>
    </source>
</evidence>
<evidence type="ECO:0000256" key="5">
    <source>
        <dbReference type="ARBA" id="ARBA00022989"/>
    </source>
</evidence>
<evidence type="ECO:0000256" key="2">
    <source>
        <dbReference type="ARBA" id="ARBA00022448"/>
    </source>
</evidence>
<comment type="caution">
    <text evidence="9">The sequence shown here is derived from an EMBL/GenBank/DDBJ whole genome shotgun (WGS) entry which is preliminary data.</text>
</comment>
<dbReference type="Gene3D" id="1.10.3720.10">
    <property type="entry name" value="MetI-like"/>
    <property type="match status" value="1"/>
</dbReference>
<comment type="subcellular location">
    <subcellularLocation>
        <location evidence="1 7">Cell membrane</location>
        <topology evidence="1 7">Multi-pass membrane protein</topology>
    </subcellularLocation>
</comment>
<dbReference type="PANTHER" id="PTHR30193:SF37">
    <property type="entry name" value="INNER MEMBRANE ABC TRANSPORTER PERMEASE PROTEIN YCJO"/>
    <property type="match status" value="1"/>
</dbReference>
<accession>A0A9D0Z982</accession>
<dbReference type="InterPro" id="IPR051393">
    <property type="entry name" value="ABC_transporter_permease"/>
</dbReference>
<dbReference type="InterPro" id="IPR000515">
    <property type="entry name" value="MetI-like"/>
</dbReference>
<dbReference type="InterPro" id="IPR035906">
    <property type="entry name" value="MetI-like_sf"/>
</dbReference>
<feature type="transmembrane region" description="Helical" evidence="7">
    <location>
        <begin position="113"/>
        <end position="133"/>
    </location>
</feature>
<dbReference type="PROSITE" id="PS50928">
    <property type="entry name" value="ABC_TM1"/>
    <property type="match status" value="1"/>
</dbReference>
<evidence type="ECO:0000313" key="10">
    <source>
        <dbReference type="Proteomes" id="UP000886887"/>
    </source>
</evidence>
<comment type="similarity">
    <text evidence="7">Belongs to the binding-protein-dependent transport system permease family.</text>
</comment>
<proteinExistence type="inferred from homology"/>
<evidence type="ECO:0000256" key="1">
    <source>
        <dbReference type="ARBA" id="ARBA00004651"/>
    </source>
</evidence>
<sequence length="302" mass="34877">MQLTQQGKKQKRLRGDLIAACFLLPFTVLYTIFTIYPVFQGAYMSFFKWNLMGKQAFIGVDNYVNMVEDRYFWQALWNTTKFVLYSTPAIMLSSLVLALLANRVSPLKRLYRTVFFLPNLLSVAVISYITIYMCQPYDMGFLSNLMHTLGAPTEFEIFWLKDKHLAWVTVVVATLWWTQGYNMMLYISALQDIPDQLYEAASIDGATPRQQLFKITLPMLSKTTALILMLQIIASYKVFQQIWLITAGGPGRATRPLIQYIYEQGFQKQKLGYACAMSFVLFFILIILTLIQRKVGRKGEEE</sequence>
<keyword evidence="4 7" id="KW-0812">Transmembrane</keyword>
<reference evidence="9" key="1">
    <citation type="submission" date="2020-10" db="EMBL/GenBank/DDBJ databases">
        <authorList>
            <person name="Gilroy R."/>
        </authorList>
    </citation>
    <scope>NUCLEOTIDE SEQUENCE</scope>
    <source>
        <strain evidence="9">ChiSxjej2B14-6234</strain>
    </source>
</reference>
<keyword evidence="5 7" id="KW-1133">Transmembrane helix</keyword>